<feature type="compositionally biased region" description="Basic and acidic residues" evidence="1">
    <location>
        <begin position="810"/>
        <end position="825"/>
    </location>
</feature>
<evidence type="ECO:0000313" key="3">
    <source>
        <dbReference type="Proteomes" id="UP000033710"/>
    </source>
</evidence>
<dbReference type="AlphaFoldDB" id="A0A0F2M2B6"/>
<feature type="compositionally biased region" description="Polar residues" evidence="1">
    <location>
        <begin position="499"/>
        <end position="513"/>
    </location>
</feature>
<reference evidence="2 3" key="1">
    <citation type="journal article" date="2014" name="BMC Genomics">
        <title>Comparative genomics of the major fungal agents of human and animal Sporotrichosis: Sporothrix schenckii and Sporothrix brasiliensis.</title>
        <authorList>
            <person name="Teixeira M.M."/>
            <person name="de Almeida L.G."/>
            <person name="Kubitschek-Barreira P."/>
            <person name="Alves F.L."/>
            <person name="Kioshima E.S."/>
            <person name="Abadio A.K."/>
            <person name="Fernandes L."/>
            <person name="Derengowski L.S."/>
            <person name="Ferreira K.S."/>
            <person name="Souza R.C."/>
            <person name="Ruiz J.C."/>
            <person name="de Andrade N.C."/>
            <person name="Paes H.C."/>
            <person name="Nicola A.M."/>
            <person name="Albuquerque P."/>
            <person name="Gerber A.L."/>
            <person name="Martins V.P."/>
            <person name="Peconick L.D."/>
            <person name="Neto A.V."/>
            <person name="Chaucanez C.B."/>
            <person name="Silva P.A."/>
            <person name="Cunha O.L."/>
            <person name="de Oliveira F.F."/>
            <person name="dos Santos T.C."/>
            <person name="Barros A.L."/>
            <person name="Soares M.A."/>
            <person name="de Oliveira L.M."/>
            <person name="Marini M.M."/>
            <person name="Villalobos-Duno H."/>
            <person name="Cunha M.M."/>
            <person name="de Hoog S."/>
            <person name="da Silveira J.F."/>
            <person name="Henrissat B."/>
            <person name="Nino-Vega G.A."/>
            <person name="Cisalpino P.S."/>
            <person name="Mora-Montes H.M."/>
            <person name="Almeida S.R."/>
            <person name="Stajich J.E."/>
            <person name="Lopes-Bezerra L.M."/>
            <person name="Vasconcelos A.T."/>
            <person name="Felipe M.S."/>
        </authorList>
    </citation>
    <scope>NUCLEOTIDE SEQUENCE [LARGE SCALE GENOMIC DNA]</scope>
    <source>
        <strain evidence="2 3">1099-18</strain>
    </source>
</reference>
<protein>
    <recommendedName>
        <fullName evidence="4">Protamine P1</fullName>
    </recommendedName>
</protein>
<comment type="caution">
    <text evidence="2">The sequence shown here is derived from an EMBL/GenBank/DDBJ whole genome shotgun (WGS) entry which is preliminary data.</text>
</comment>
<feature type="region of interest" description="Disordered" evidence="1">
    <location>
        <begin position="771"/>
        <end position="842"/>
    </location>
</feature>
<sequence length="871" mass="92393">MDEVAATVGRHTAARRPLVNKSNRPHLPIFADKLLCGESTLGMDDVLLSGSDDEYYDSPGARCRRLEEQARLFLEGRRPRLLSASLRGPFGRETRWENPWRGRRGKIGTKVVSRSTKTQQPLIVSTSDPGVGSQKQTTAPVATSASNTDLGTTPSTITTQKDPEIKKRAAASNWLRRTNLKRLKPNYDDVLAASPSASRTTRAASSAKAAAAPKTPDLARPTSDLARPTSDPPRDALTTAADEAVGGSCNAAPSQSLASTELPVSHISDSEPSMSVLPSDLFLSSHIGSEPLLPQIPASSKKTTATETTSLVGDEASAAFGDDTTLRPAEQESTKSVNGPMPSEPQPPATSGTEIDASEPSDDVHDGEPAEPSNEIPDEQNTSNFADMTSTTCATDSVAGETTTLSTVTYDTEMVDARIATQDQSPWAKAQSNTMVGDMVAHSSADPVVQRQYDSQATSFVTAQSPWSRETQTLVPVVAAVRPDPPSPDVEADEPDASANETGRPSISVSQNPWADVNTAASSFSSSTSNLPTSPCSPKGETPVLPPIDKEGLEQDTETFLPSLPIPVAHSSGTAPSTPDTKQSSLPTPDMTVSIKSFRRFRSPTPTPPPRRRSAKVGGPRSILRQPRRRSEATASTSKCGRCVHFSLPGYEAAAPADETPGGTAASASIEQRDGTFREPQRAASPPPQDKMLVESLPTEVDRFKGHYATMAGRTRGQRAAILAGSQAGEAQFATADTGVAKFQPIAISYGQDPAPDLELYTSPSVDAMASRFQEADAETSKLQQIPSGQSRHQSVVSHSGDKVPSADSDNNKENATRGGETEQHGDDDDSRDDDAASAVDAVQDVMDNLDDFLGLWDMDAELAEARAGRM</sequence>
<dbReference type="RefSeq" id="XP_016586529.1">
    <property type="nucleotide sequence ID" value="XM_016730808.1"/>
</dbReference>
<accession>A0A0F2M2B6</accession>
<feature type="compositionally biased region" description="Polar residues" evidence="1">
    <location>
        <begin position="379"/>
        <end position="403"/>
    </location>
</feature>
<feature type="region of interest" description="Disordered" evidence="1">
    <location>
        <begin position="292"/>
        <end position="403"/>
    </location>
</feature>
<feature type="region of interest" description="Disordered" evidence="1">
    <location>
        <begin position="113"/>
        <end position="164"/>
    </location>
</feature>
<evidence type="ECO:0000313" key="2">
    <source>
        <dbReference type="EMBL" id="KJR83853.1"/>
    </source>
</evidence>
<name>A0A0F2M2B6_SPOSC</name>
<dbReference type="Proteomes" id="UP000033710">
    <property type="component" value="Unassembled WGS sequence"/>
</dbReference>
<feature type="region of interest" description="Disordered" evidence="1">
    <location>
        <begin position="194"/>
        <end position="273"/>
    </location>
</feature>
<dbReference type="VEuPathDB" id="FungiDB:SPSK_03993"/>
<dbReference type="EMBL" id="AXCR01000009">
    <property type="protein sequence ID" value="KJR83853.1"/>
    <property type="molecule type" value="Genomic_DNA"/>
</dbReference>
<feature type="region of interest" description="Disordered" evidence="1">
    <location>
        <begin position="478"/>
        <end position="639"/>
    </location>
</feature>
<feature type="compositionally biased region" description="Low complexity" evidence="1">
    <location>
        <begin position="298"/>
        <end position="310"/>
    </location>
</feature>
<dbReference type="OrthoDB" id="5419922at2759"/>
<gene>
    <name evidence="2" type="ORF">SPSK_03993</name>
</gene>
<feature type="compositionally biased region" description="Low complexity" evidence="1">
    <location>
        <begin position="194"/>
        <end position="214"/>
    </location>
</feature>
<feature type="region of interest" description="Disordered" evidence="1">
    <location>
        <begin position="653"/>
        <end position="692"/>
    </location>
</feature>
<reference evidence="2 3" key="2">
    <citation type="journal article" date="2015" name="Eukaryot. Cell">
        <title>Asexual propagation of a virulent clone complex in a human and feline outbreak of sporotrichosis.</title>
        <authorList>
            <person name="Teixeira Mde M."/>
            <person name="Rodrigues A.M."/>
            <person name="Tsui C.K."/>
            <person name="de Almeida L.G."/>
            <person name="Van Diepeningen A.D."/>
            <person name="van den Ende B.G."/>
            <person name="Fernandes G.F."/>
            <person name="Kano R."/>
            <person name="Hamelin R.C."/>
            <person name="Lopes-Bezerra L.M."/>
            <person name="Vasconcelos A.T."/>
            <person name="de Hoog S."/>
            <person name="de Camargo Z.P."/>
            <person name="Felipe M.S."/>
        </authorList>
    </citation>
    <scope>NUCLEOTIDE SEQUENCE [LARGE SCALE GENOMIC DNA]</scope>
    <source>
        <strain evidence="2 3">1099-18</strain>
    </source>
</reference>
<feature type="compositionally biased region" description="Polar residues" evidence="1">
    <location>
        <begin position="113"/>
        <end position="160"/>
    </location>
</feature>
<feature type="compositionally biased region" description="Low complexity" evidence="1">
    <location>
        <begin position="519"/>
        <end position="538"/>
    </location>
</feature>
<evidence type="ECO:0000256" key="1">
    <source>
        <dbReference type="SAM" id="MobiDB-lite"/>
    </source>
</evidence>
<dbReference type="KEGG" id="ssck:SPSK_03993"/>
<feature type="compositionally biased region" description="Basic and acidic residues" evidence="1">
    <location>
        <begin position="671"/>
        <end position="681"/>
    </location>
</feature>
<proteinExistence type="predicted"/>
<dbReference type="GeneID" id="27666085"/>
<feature type="compositionally biased region" description="Polar residues" evidence="1">
    <location>
        <begin position="571"/>
        <end position="587"/>
    </location>
</feature>
<evidence type="ECO:0008006" key="4">
    <source>
        <dbReference type="Google" id="ProtNLM"/>
    </source>
</evidence>
<organism evidence="2 3">
    <name type="scientific">Sporothrix schenckii 1099-18</name>
    <dbReference type="NCBI Taxonomy" id="1397361"/>
    <lineage>
        <taxon>Eukaryota</taxon>
        <taxon>Fungi</taxon>
        <taxon>Dikarya</taxon>
        <taxon>Ascomycota</taxon>
        <taxon>Pezizomycotina</taxon>
        <taxon>Sordariomycetes</taxon>
        <taxon>Sordariomycetidae</taxon>
        <taxon>Ophiostomatales</taxon>
        <taxon>Ophiostomataceae</taxon>
        <taxon>Sporothrix</taxon>
    </lineage>
</organism>
<feature type="compositionally biased region" description="Polar residues" evidence="1">
    <location>
        <begin position="781"/>
        <end position="798"/>
    </location>
</feature>